<organism evidence="1 2">
    <name type="scientific">Macrostomum lignano</name>
    <dbReference type="NCBI Taxonomy" id="282301"/>
    <lineage>
        <taxon>Eukaryota</taxon>
        <taxon>Metazoa</taxon>
        <taxon>Spiralia</taxon>
        <taxon>Lophotrochozoa</taxon>
        <taxon>Platyhelminthes</taxon>
        <taxon>Rhabditophora</taxon>
        <taxon>Macrostomorpha</taxon>
        <taxon>Macrostomida</taxon>
        <taxon>Macrostomidae</taxon>
        <taxon>Macrostomum</taxon>
    </lineage>
</organism>
<dbReference type="Proteomes" id="UP000095280">
    <property type="component" value="Unplaced"/>
</dbReference>
<keyword evidence="1" id="KW-1185">Reference proteome</keyword>
<dbReference type="WBParaSite" id="maker-uti_cns_0007554-snap-gene-0.7-mRNA-1">
    <property type="protein sequence ID" value="maker-uti_cns_0007554-snap-gene-0.7-mRNA-1"/>
    <property type="gene ID" value="maker-uti_cns_0007554-snap-gene-0.7"/>
</dbReference>
<protein>
    <submittedName>
        <fullName evidence="2">Anoctamin</fullName>
    </submittedName>
</protein>
<evidence type="ECO:0000313" key="2">
    <source>
        <dbReference type="WBParaSite" id="maker-uti_cns_0007554-snap-gene-0.7-mRNA-1"/>
    </source>
</evidence>
<proteinExistence type="predicted"/>
<dbReference type="AlphaFoldDB" id="A0A1I8HST1"/>
<evidence type="ECO:0000313" key="1">
    <source>
        <dbReference type="Proteomes" id="UP000095280"/>
    </source>
</evidence>
<sequence>MIIHEVLTKDLGVRKICAKWVPHILSEEQKAELKQQSASWCRPGSPRPVKAAGSIAQLKIMHVTFFDRKGIKDHVMTASQGDDVRPTF</sequence>
<name>A0A1I8HST1_9PLAT</name>
<reference evidence="2" key="1">
    <citation type="submission" date="2016-11" db="UniProtKB">
        <authorList>
            <consortium name="WormBaseParasite"/>
        </authorList>
    </citation>
    <scope>IDENTIFICATION</scope>
</reference>
<accession>A0A1I8HST1</accession>